<reference evidence="2" key="2">
    <citation type="submission" date="2023-04" db="EMBL/GenBank/DDBJ databases">
        <authorList>
            <person name="Bruccoleri R.E."/>
            <person name="Oakeley E.J."/>
            <person name="Faust A.-M."/>
            <person name="Dessus-Babus S."/>
            <person name="Altorfer M."/>
            <person name="Burckhardt D."/>
            <person name="Oertli M."/>
            <person name="Naumann U."/>
            <person name="Petersen F."/>
            <person name="Wong J."/>
        </authorList>
    </citation>
    <scope>NUCLEOTIDE SEQUENCE</scope>
    <source>
        <strain evidence="2">GSM-AAB239-AS_SAM_17_03QT</strain>
        <tissue evidence="2">Leaf</tissue>
    </source>
</reference>
<keyword evidence="3" id="KW-1185">Reference proteome</keyword>
<dbReference type="EMBL" id="JANAVB010023706">
    <property type="protein sequence ID" value="KAJ6823066.1"/>
    <property type="molecule type" value="Genomic_DNA"/>
</dbReference>
<organism evidence="2 3">
    <name type="scientific">Iris pallida</name>
    <name type="common">Sweet iris</name>
    <dbReference type="NCBI Taxonomy" id="29817"/>
    <lineage>
        <taxon>Eukaryota</taxon>
        <taxon>Viridiplantae</taxon>
        <taxon>Streptophyta</taxon>
        <taxon>Embryophyta</taxon>
        <taxon>Tracheophyta</taxon>
        <taxon>Spermatophyta</taxon>
        <taxon>Magnoliopsida</taxon>
        <taxon>Liliopsida</taxon>
        <taxon>Asparagales</taxon>
        <taxon>Iridaceae</taxon>
        <taxon>Iridoideae</taxon>
        <taxon>Irideae</taxon>
        <taxon>Iris</taxon>
    </lineage>
</organism>
<feature type="region of interest" description="Disordered" evidence="1">
    <location>
        <begin position="1"/>
        <end position="49"/>
    </location>
</feature>
<sequence length="110" mass="12519">MAAGASTISSSATPIPLPPILSEPTPPPPQNSTDDDRTSSSPPASQETPLLLIPSPSLLLLLLLLRHHRLLFFFVFSVYYKWVHWLVSRNDRHQAYTHQEPHRRLHIRHC</sequence>
<gene>
    <name evidence="2" type="ORF">M6B38_385450</name>
</gene>
<dbReference type="Proteomes" id="UP001140949">
    <property type="component" value="Unassembled WGS sequence"/>
</dbReference>
<evidence type="ECO:0000256" key="1">
    <source>
        <dbReference type="SAM" id="MobiDB-lite"/>
    </source>
</evidence>
<proteinExistence type="predicted"/>
<comment type="caution">
    <text evidence="2">The sequence shown here is derived from an EMBL/GenBank/DDBJ whole genome shotgun (WGS) entry which is preliminary data.</text>
</comment>
<protein>
    <submittedName>
        <fullName evidence="2">PXMP2/4 family protein 4</fullName>
    </submittedName>
</protein>
<accession>A0AAX6G2U3</accession>
<reference evidence="2" key="1">
    <citation type="journal article" date="2023" name="GigaByte">
        <title>Genome assembly of the bearded iris, Iris pallida Lam.</title>
        <authorList>
            <person name="Bruccoleri R.E."/>
            <person name="Oakeley E.J."/>
            <person name="Faust A.M.E."/>
            <person name="Altorfer M."/>
            <person name="Dessus-Babus S."/>
            <person name="Burckhardt D."/>
            <person name="Oertli M."/>
            <person name="Naumann U."/>
            <person name="Petersen F."/>
            <person name="Wong J."/>
        </authorList>
    </citation>
    <scope>NUCLEOTIDE SEQUENCE</scope>
    <source>
        <strain evidence="2">GSM-AAB239-AS_SAM_17_03QT</strain>
    </source>
</reference>
<evidence type="ECO:0000313" key="2">
    <source>
        <dbReference type="EMBL" id="KAJ6823066.1"/>
    </source>
</evidence>
<feature type="compositionally biased region" description="Low complexity" evidence="1">
    <location>
        <begin position="1"/>
        <end position="14"/>
    </location>
</feature>
<evidence type="ECO:0000313" key="3">
    <source>
        <dbReference type="Proteomes" id="UP001140949"/>
    </source>
</evidence>
<feature type="compositionally biased region" description="Pro residues" evidence="1">
    <location>
        <begin position="15"/>
        <end position="30"/>
    </location>
</feature>
<name>A0AAX6G2U3_IRIPA</name>
<dbReference type="AlphaFoldDB" id="A0AAX6G2U3"/>
<feature type="compositionally biased region" description="Low complexity" evidence="1">
    <location>
        <begin position="39"/>
        <end position="49"/>
    </location>
</feature>